<organism evidence="1 2">
    <name type="scientific">Dimorphilus gyrociliatus</name>
    <dbReference type="NCBI Taxonomy" id="2664684"/>
    <lineage>
        <taxon>Eukaryota</taxon>
        <taxon>Metazoa</taxon>
        <taxon>Spiralia</taxon>
        <taxon>Lophotrochozoa</taxon>
        <taxon>Annelida</taxon>
        <taxon>Polychaeta</taxon>
        <taxon>Polychaeta incertae sedis</taxon>
        <taxon>Dinophilidae</taxon>
        <taxon>Dimorphilus</taxon>
    </lineage>
</organism>
<dbReference type="EMBL" id="CAJFCJ010000017">
    <property type="protein sequence ID" value="CAD5122362.1"/>
    <property type="molecule type" value="Genomic_DNA"/>
</dbReference>
<name>A0A7I8W2E5_9ANNE</name>
<dbReference type="Proteomes" id="UP000549394">
    <property type="component" value="Unassembled WGS sequence"/>
</dbReference>
<keyword evidence="2" id="KW-1185">Reference proteome</keyword>
<dbReference type="GO" id="GO:0005739">
    <property type="term" value="C:mitochondrion"/>
    <property type="evidence" value="ECO:0007669"/>
    <property type="project" value="TreeGrafter"/>
</dbReference>
<sequence>MRFTRILHRSNLYYLRKRTWKKQAKIEIPPLVIPPAWKNKNVEDPNEWFVKKEPEWIPSVKDDPRFSSPPLDPDYHENEIMYEFNNSTKILEGEAQALILTKSQRNEGMPEPVTRAKGLITIPDQDKLMQRYIMQSHWWDPTKEKLAKRKTDLVLWRYKAEFGIPPEKMTSIFLRNLVRLLNLSGSEHKQFIDERRTTYQHHVSAQYPFQDNTIWTRFVSEVAVSGEDPLPRFTSSENVHKTIDDKLPDIYPISPMVDLKRQHIWRIENNTGWISNFNYQAPHIIFINNNNKGIYEHTDSWKIGQNNARALMTCMAHATAFAKFQYGTDVKILPQPICVQAVHSDSVNLNFVFFQLNTLDLTSVETGIKNQVWFDSNNALIERHEPKRSMLRNTRLLNYDPEVLRKMLAVYAYGMLDGSEKSRIASKN</sequence>
<dbReference type="PANTHER" id="PTHR15889:SF2">
    <property type="entry name" value="LARGE RIBOSOMAL SUBUNIT PROTEIN ML37"/>
    <property type="match status" value="1"/>
</dbReference>
<dbReference type="InterPro" id="IPR052482">
    <property type="entry name" value="mtLSU_mL37"/>
</dbReference>
<comment type="caution">
    <text evidence="1">The sequence shown here is derived from an EMBL/GenBank/DDBJ whole genome shotgun (WGS) entry which is preliminary data.</text>
</comment>
<proteinExistence type="predicted"/>
<reference evidence="1 2" key="1">
    <citation type="submission" date="2020-08" db="EMBL/GenBank/DDBJ databases">
        <authorList>
            <person name="Hejnol A."/>
        </authorList>
    </citation>
    <scope>NUCLEOTIDE SEQUENCE [LARGE SCALE GENOMIC DNA]</scope>
</reference>
<protein>
    <submittedName>
        <fullName evidence="1">DgyrCDS10799</fullName>
    </submittedName>
</protein>
<dbReference type="PANTHER" id="PTHR15889">
    <property type="entry name" value="MITOCHONDRIAL RIBOSOMAL PROTEIN L37"/>
    <property type="match status" value="1"/>
</dbReference>
<evidence type="ECO:0000313" key="1">
    <source>
        <dbReference type="EMBL" id="CAD5122362.1"/>
    </source>
</evidence>
<dbReference type="OrthoDB" id="5835618at2759"/>
<evidence type="ECO:0000313" key="2">
    <source>
        <dbReference type="Proteomes" id="UP000549394"/>
    </source>
</evidence>
<dbReference type="AlphaFoldDB" id="A0A7I8W2E5"/>
<accession>A0A7I8W2E5</accession>
<gene>
    <name evidence="1" type="ORF">DGYR_LOCUS10182</name>
</gene>